<gene>
    <name evidence="3" type="ORF">PSON_ATCC_30995.1.T0580166</name>
</gene>
<reference evidence="3" key="1">
    <citation type="submission" date="2021-01" db="EMBL/GenBank/DDBJ databases">
        <authorList>
            <consortium name="Genoscope - CEA"/>
            <person name="William W."/>
        </authorList>
    </citation>
    <scope>NUCLEOTIDE SEQUENCE</scope>
</reference>
<evidence type="ECO:0000256" key="1">
    <source>
        <dbReference type="SAM" id="Coils"/>
    </source>
</evidence>
<organism evidence="3 4">
    <name type="scientific">Paramecium sonneborni</name>
    <dbReference type="NCBI Taxonomy" id="65129"/>
    <lineage>
        <taxon>Eukaryota</taxon>
        <taxon>Sar</taxon>
        <taxon>Alveolata</taxon>
        <taxon>Ciliophora</taxon>
        <taxon>Intramacronucleata</taxon>
        <taxon>Oligohymenophorea</taxon>
        <taxon>Peniculida</taxon>
        <taxon>Parameciidae</taxon>
        <taxon>Paramecium</taxon>
    </lineage>
</organism>
<name>A0A8S1NQS6_9CILI</name>
<dbReference type="InterPro" id="IPR001060">
    <property type="entry name" value="FCH_dom"/>
</dbReference>
<feature type="coiled-coil region" evidence="1">
    <location>
        <begin position="160"/>
        <end position="205"/>
    </location>
</feature>
<keyword evidence="4" id="KW-1185">Reference proteome</keyword>
<sequence length="388" mass="46383">MQQNYAESLFSYFSQVANQLQAGPKIIEEVVDLYEERANLEEKYAKSLDKLNVQGPYILFKKSHNQQIILSLEFMLSNKRGSNYLTQQVIQQQNTTSKKLIEEAKKMEKENLVLNQEFKKNFQEYKQKKREYEQYATILVVYNLLSEYSQKKRINQYYKVNQIQQEYFDLEQKYQQSVNDYNQNCEISKTKMQEILNTMQEQEEKRIGMFQDSLIKQIIFEVSHSKNVQYDLEKITEVINDIITKDEVAKFIANIKQEGPNLFEKSDVIHLTSFISNSLQKFFQKEFDELLTLNNDEKVMNIITNVEAGFDLKPEDQKQQETYYAAKLVYDCWKEEDIQQQMFQEVKKKTKDNYQLRMLIIVAIQNKRFNTQFKFKPIAFQNVLKLFN</sequence>
<dbReference type="OrthoDB" id="299630at2759"/>
<accession>A0A8S1NQS6</accession>
<evidence type="ECO:0000259" key="2">
    <source>
        <dbReference type="Pfam" id="PF00611"/>
    </source>
</evidence>
<protein>
    <recommendedName>
        <fullName evidence="2">FCH domain-containing protein</fullName>
    </recommendedName>
</protein>
<feature type="coiled-coil region" evidence="1">
    <location>
        <begin position="90"/>
        <end position="135"/>
    </location>
</feature>
<dbReference type="Pfam" id="PF00611">
    <property type="entry name" value="FCH"/>
    <property type="match status" value="1"/>
</dbReference>
<feature type="domain" description="FCH" evidence="2">
    <location>
        <begin position="14"/>
        <end position="53"/>
    </location>
</feature>
<dbReference type="EMBL" id="CAJJDN010000058">
    <property type="protein sequence ID" value="CAD8092003.1"/>
    <property type="molecule type" value="Genomic_DNA"/>
</dbReference>
<dbReference type="AlphaFoldDB" id="A0A8S1NQS6"/>
<keyword evidence="1" id="KW-0175">Coiled coil</keyword>
<evidence type="ECO:0000313" key="3">
    <source>
        <dbReference type="EMBL" id="CAD8092003.1"/>
    </source>
</evidence>
<evidence type="ECO:0000313" key="4">
    <source>
        <dbReference type="Proteomes" id="UP000692954"/>
    </source>
</evidence>
<comment type="caution">
    <text evidence="3">The sequence shown here is derived from an EMBL/GenBank/DDBJ whole genome shotgun (WGS) entry which is preliminary data.</text>
</comment>
<proteinExistence type="predicted"/>
<dbReference type="Proteomes" id="UP000692954">
    <property type="component" value="Unassembled WGS sequence"/>
</dbReference>